<evidence type="ECO:0000313" key="2">
    <source>
        <dbReference type="EMBL" id="TEB24361.1"/>
    </source>
</evidence>
<accession>A0A4Y7SRM7</accession>
<protein>
    <recommendedName>
        <fullName evidence="4">WD40 repeat-like protein</fullName>
    </recommendedName>
</protein>
<feature type="region of interest" description="Disordered" evidence="1">
    <location>
        <begin position="359"/>
        <end position="389"/>
    </location>
</feature>
<dbReference type="Gene3D" id="2.130.10.10">
    <property type="entry name" value="YVTN repeat-like/Quinoprotein amine dehydrogenase"/>
    <property type="match status" value="2"/>
</dbReference>
<dbReference type="InterPro" id="IPR036322">
    <property type="entry name" value="WD40_repeat_dom_sf"/>
</dbReference>
<comment type="caution">
    <text evidence="2">The sequence shown here is derived from an EMBL/GenBank/DDBJ whole genome shotgun (WGS) entry which is preliminary data.</text>
</comment>
<sequence length="413" mass="45696">MESNPFRYAKVCTINLPSDTPSPPLLRALAFSPRGDILAGLFDQRVTIWHLQVQSLSNAPGRPSEEWGGPKNWNLSDEAVAIGHELTCMSWTRSNILLIGSSNGDVKLANISKKKGRLEGFQATFSSVKHLALNKSNTLLGVVAGVDEVAVWVPSDEEGWNYLHEVPRPDPHLASDDPVEVTAIDWSETNPDTLIISYLNHGVFFGGALSPDGRSIAQPNRKGTFDVFDLHTARKSSTFRDPDQQSGTAPSQFARRGHAGQFVHDGEYFLGAGIGKINLWHVEKGIRVQRLAMNEKCAQRPVTLLTASDTNKGESSQFRITACHQGPVQSIEIWRSQDLSSADTQFSALQLKPRLDDACEDQRKLQPAGENGRDGRETEDEELRWGEVESGVTEPSRDLVWYTMPVRGNHNYT</sequence>
<dbReference type="EMBL" id="QPFP01000067">
    <property type="protein sequence ID" value="TEB24361.1"/>
    <property type="molecule type" value="Genomic_DNA"/>
</dbReference>
<evidence type="ECO:0000313" key="3">
    <source>
        <dbReference type="Proteomes" id="UP000298030"/>
    </source>
</evidence>
<name>A0A4Y7SRM7_COPMI</name>
<keyword evidence="3" id="KW-1185">Reference proteome</keyword>
<organism evidence="2 3">
    <name type="scientific">Coprinellus micaceus</name>
    <name type="common">Glistening ink-cap mushroom</name>
    <name type="synonym">Coprinus micaceus</name>
    <dbReference type="NCBI Taxonomy" id="71717"/>
    <lineage>
        <taxon>Eukaryota</taxon>
        <taxon>Fungi</taxon>
        <taxon>Dikarya</taxon>
        <taxon>Basidiomycota</taxon>
        <taxon>Agaricomycotina</taxon>
        <taxon>Agaricomycetes</taxon>
        <taxon>Agaricomycetidae</taxon>
        <taxon>Agaricales</taxon>
        <taxon>Agaricineae</taxon>
        <taxon>Psathyrellaceae</taxon>
        <taxon>Coprinellus</taxon>
    </lineage>
</organism>
<evidence type="ECO:0000256" key="1">
    <source>
        <dbReference type="SAM" id="MobiDB-lite"/>
    </source>
</evidence>
<dbReference type="InterPro" id="IPR015943">
    <property type="entry name" value="WD40/YVTN_repeat-like_dom_sf"/>
</dbReference>
<proteinExistence type="predicted"/>
<gene>
    <name evidence="2" type="ORF">FA13DRAFT_1797249</name>
</gene>
<dbReference type="OrthoDB" id="3238562at2759"/>
<evidence type="ECO:0008006" key="4">
    <source>
        <dbReference type="Google" id="ProtNLM"/>
    </source>
</evidence>
<dbReference type="STRING" id="71717.A0A4Y7SRM7"/>
<dbReference type="AlphaFoldDB" id="A0A4Y7SRM7"/>
<dbReference type="Proteomes" id="UP000298030">
    <property type="component" value="Unassembled WGS sequence"/>
</dbReference>
<reference evidence="2 3" key="1">
    <citation type="journal article" date="2019" name="Nat. Ecol. Evol.">
        <title>Megaphylogeny resolves global patterns of mushroom evolution.</title>
        <authorList>
            <person name="Varga T."/>
            <person name="Krizsan K."/>
            <person name="Foldi C."/>
            <person name="Dima B."/>
            <person name="Sanchez-Garcia M."/>
            <person name="Sanchez-Ramirez S."/>
            <person name="Szollosi G.J."/>
            <person name="Szarkandi J.G."/>
            <person name="Papp V."/>
            <person name="Albert L."/>
            <person name="Andreopoulos W."/>
            <person name="Angelini C."/>
            <person name="Antonin V."/>
            <person name="Barry K.W."/>
            <person name="Bougher N.L."/>
            <person name="Buchanan P."/>
            <person name="Buyck B."/>
            <person name="Bense V."/>
            <person name="Catcheside P."/>
            <person name="Chovatia M."/>
            <person name="Cooper J."/>
            <person name="Damon W."/>
            <person name="Desjardin D."/>
            <person name="Finy P."/>
            <person name="Geml J."/>
            <person name="Haridas S."/>
            <person name="Hughes K."/>
            <person name="Justo A."/>
            <person name="Karasinski D."/>
            <person name="Kautmanova I."/>
            <person name="Kiss B."/>
            <person name="Kocsube S."/>
            <person name="Kotiranta H."/>
            <person name="LaButti K.M."/>
            <person name="Lechner B.E."/>
            <person name="Liimatainen K."/>
            <person name="Lipzen A."/>
            <person name="Lukacs Z."/>
            <person name="Mihaltcheva S."/>
            <person name="Morgado L.N."/>
            <person name="Niskanen T."/>
            <person name="Noordeloos M.E."/>
            <person name="Ohm R.A."/>
            <person name="Ortiz-Santana B."/>
            <person name="Ovrebo C."/>
            <person name="Racz N."/>
            <person name="Riley R."/>
            <person name="Savchenko A."/>
            <person name="Shiryaev A."/>
            <person name="Soop K."/>
            <person name="Spirin V."/>
            <person name="Szebenyi C."/>
            <person name="Tomsovsky M."/>
            <person name="Tulloss R.E."/>
            <person name="Uehling J."/>
            <person name="Grigoriev I.V."/>
            <person name="Vagvolgyi C."/>
            <person name="Papp T."/>
            <person name="Martin F.M."/>
            <person name="Miettinen O."/>
            <person name="Hibbett D.S."/>
            <person name="Nagy L.G."/>
        </authorList>
    </citation>
    <scope>NUCLEOTIDE SEQUENCE [LARGE SCALE GENOMIC DNA]</scope>
    <source>
        <strain evidence="2 3">FP101781</strain>
    </source>
</reference>
<dbReference type="SUPFAM" id="SSF50978">
    <property type="entry name" value="WD40 repeat-like"/>
    <property type="match status" value="1"/>
</dbReference>